<organism evidence="2 3">
    <name type="scientific">Anaeromyces robustus</name>
    <dbReference type="NCBI Taxonomy" id="1754192"/>
    <lineage>
        <taxon>Eukaryota</taxon>
        <taxon>Fungi</taxon>
        <taxon>Fungi incertae sedis</taxon>
        <taxon>Chytridiomycota</taxon>
        <taxon>Chytridiomycota incertae sedis</taxon>
        <taxon>Neocallimastigomycetes</taxon>
        <taxon>Neocallimastigales</taxon>
        <taxon>Neocallimastigaceae</taxon>
        <taxon>Anaeromyces</taxon>
    </lineage>
</organism>
<sequence>DISIKSSTENSIEKKSEETKEKLIKQSSVTSIKNNNSNNNNNNDKNENSIPTITVNNETTVQNVKKERVTTITTTQTITTTTTTTVVESESVQSEYNKLEINAALEKPIENEIVSPSGSEKINLLKKIKSVPNIEDSITYTYHTEDNTSENNDYKEQSILVEEPTEDESQQKIDYLIYDVISGRAFSTDNKLIS</sequence>
<keyword evidence="3" id="KW-1185">Reference proteome</keyword>
<dbReference type="Proteomes" id="UP000193944">
    <property type="component" value="Unassembled WGS sequence"/>
</dbReference>
<comment type="caution">
    <text evidence="2">The sequence shown here is derived from an EMBL/GenBank/DDBJ whole genome shotgun (WGS) entry which is preliminary data.</text>
</comment>
<name>A0A1Y1VTT2_9FUNG</name>
<feature type="compositionally biased region" description="Low complexity" evidence="1">
    <location>
        <begin position="34"/>
        <end position="43"/>
    </location>
</feature>
<feature type="region of interest" description="Disordered" evidence="1">
    <location>
        <begin position="1"/>
        <end position="54"/>
    </location>
</feature>
<dbReference type="AlphaFoldDB" id="A0A1Y1VTT2"/>
<feature type="compositionally biased region" description="Basic and acidic residues" evidence="1">
    <location>
        <begin position="11"/>
        <end position="24"/>
    </location>
</feature>
<reference evidence="2 3" key="2">
    <citation type="submission" date="2016-08" db="EMBL/GenBank/DDBJ databases">
        <title>Pervasive Adenine N6-methylation of Active Genes in Fungi.</title>
        <authorList>
            <consortium name="DOE Joint Genome Institute"/>
            <person name="Mondo S.J."/>
            <person name="Dannebaum R.O."/>
            <person name="Kuo R.C."/>
            <person name="Labutti K."/>
            <person name="Haridas S."/>
            <person name="Kuo A."/>
            <person name="Salamov A."/>
            <person name="Ahrendt S.R."/>
            <person name="Lipzen A."/>
            <person name="Sullivan W."/>
            <person name="Andreopoulos W.B."/>
            <person name="Clum A."/>
            <person name="Lindquist E."/>
            <person name="Daum C."/>
            <person name="Ramamoorthy G.K."/>
            <person name="Gryganskyi A."/>
            <person name="Culley D."/>
            <person name="Magnuson J.K."/>
            <person name="James T.Y."/>
            <person name="O'Malley M.A."/>
            <person name="Stajich J.E."/>
            <person name="Spatafora J.W."/>
            <person name="Visel A."/>
            <person name="Grigoriev I.V."/>
        </authorList>
    </citation>
    <scope>NUCLEOTIDE SEQUENCE [LARGE SCALE GENOMIC DNA]</scope>
    <source>
        <strain evidence="2 3">S4</strain>
    </source>
</reference>
<dbReference type="EMBL" id="MCFG01000504">
    <property type="protein sequence ID" value="ORX64697.1"/>
    <property type="molecule type" value="Genomic_DNA"/>
</dbReference>
<reference evidence="2 3" key="1">
    <citation type="submission" date="2016-08" db="EMBL/GenBank/DDBJ databases">
        <title>A Parts List for Fungal Cellulosomes Revealed by Comparative Genomics.</title>
        <authorList>
            <consortium name="DOE Joint Genome Institute"/>
            <person name="Haitjema C.H."/>
            <person name="Gilmore S.P."/>
            <person name="Henske J.K."/>
            <person name="Solomon K.V."/>
            <person name="De Groot R."/>
            <person name="Kuo A."/>
            <person name="Mondo S.J."/>
            <person name="Salamov A.A."/>
            <person name="Labutti K."/>
            <person name="Zhao Z."/>
            <person name="Chiniquy J."/>
            <person name="Barry K."/>
            <person name="Brewer H.M."/>
            <person name="Purvine S.O."/>
            <person name="Wright A.T."/>
            <person name="Boxma B."/>
            <person name="Van Alen T."/>
            <person name="Hackstein J.H."/>
            <person name="Baker S.E."/>
            <person name="Grigoriev I.V."/>
            <person name="O'Malley M.A."/>
        </authorList>
    </citation>
    <scope>NUCLEOTIDE SEQUENCE [LARGE SCALE GENOMIC DNA]</scope>
    <source>
        <strain evidence="2 3">S4</strain>
    </source>
</reference>
<accession>A0A1Y1VTT2</accession>
<feature type="non-terminal residue" evidence="2">
    <location>
        <position position="1"/>
    </location>
</feature>
<gene>
    <name evidence="2" type="ORF">BCR32DRAFT_126159</name>
</gene>
<protein>
    <submittedName>
        <fullName evidence="2">Uncharacterized protein</fullName>
    </submittedName>
</protein>
<proteinExistence type="predicted"/>
<dbReference type="STRING" id="1754192.A0A1Y1VTT2"/>
<feature type="compositionally biased region" description="Low complexity" evidence="1">
    <location>
        <begin position="1"/>
        <end position="10"/>
    </location>
</feature>
<evidence type="ECO:0000256" key="1">
    <source>
        <dbReference type="SAM" id="MobiDB-lite"/>
    </source>
</evidence>
<evidence type="ECO:0000313" key="2">
    <source>
        <dbReference type="EMBL" id="ORX64697.1"/>
    </source>
</evidence>
<evidence type="ECO:0000313" key="3">
    <source>
        <dbReference type="Proteomes" id="UP000193944"/>
    </source>
</evidence>
<dbReference type="OrthoDB" id="10649003at2759"/>